<feature type="domain" description="Phosphodiester glycosidase" evidence="3">
    <location>
        <begin position="200"/>
        <end position="354"/>
    </location>
</feature>
<dbReference type="Pfam" id="PF07833">
    <property type="entry name" value="Cu_amine_oxidN1"/>
    <property type="match status" value="1"/>
</dbReference>
<protein>
    <submittedName>
        <fullName evidence="4">Copper amine oxidase domain protein</fullName>
    </submittedName>
</protein>
<name>K8E7Y5_9FIRM</name>
<dbReference type="Gene3D" id="3.30.457.10">
    <property type="entry name" value="Copper amine oxidase-like, N-terminal domain"/>
    <property type="match status" value="1"/>
</dbReference>
<dbReference type="Pfam" id="PF09992">
    <property type="entry name" value="NAGPA"/>
    <property type="match status" value="1"/>
</dbReference>
<evidence type="ECO:0000313" key="5">
    <source>
        <dbReference type="Proteomes" id="UP000009315"/>
    </source>
</evidence>
<dbReference type="Proteomes" id="UP000009315">
    <property type="component" value="Unassembled WGS sequence"/>
</dbReference>
<keyword evidence="5" id="KW-1185">Reference proteome</keyword>
<dbReference type="InterPro" id="IPR018711">
    <property type="entry name" value="NAGPA"/>
</dbReference>
<dbReference type="InterPro" id="IPR012854">
    <property type="entry name" value="Cu_amine_oxidase-like_N"/>
</dbReference>
<dbReference type="RefSeq" id="WP_008410555.1">
    <property type="nucleotide sequence ID" value="NZ_CAOS01000003.1"/>
</dbReference>
<dbReference type="SUPFAM" id="SSF55383">
    <property type="entry name" value="Copper amine oxidase, domain N"/>
    <property type="match status" value="2"/>
</dbReference>
<gene>
    <name evidence="4" type="ORF">DESHY_110564</name>
</gene>
<evidence type="ECO:0000313" key="4">
    <source>
        <dbReference type="EMBL" id="CCO07618.1"/>
    </source>
</evidence>
<reference evidence="4 5" key="1">
    <citation type="journal article" date="2013" name="Genome Announc.">
        <title>Genome Sequence of the Sulfate-Reducing Bacterium Desulfotomaculum hydrothermale Lam5(T).</title>
        <authorList>
            <person name="Amin O."/>
            <person name="Fardeau M.L."/>
            <person name="Valette O."/>
            <person name="Hirschler-Rea A."/>
            <person name="Barbe V."/>
            <person name="Medigue C."/>
            <person name="Vacherie B."/>
            <person name="Ollivier B."/>
            <person name="Bertin P.N."/>
            <person name="Dolla A."/>
        </authorList>
    </citation>
    <scope>NUCLEOTIDE SEQUENCE [LARGE SCALE GENOMIC DNA]</scope>
    <source>
        <strain evidence="5">Lam5 / DSM 18033</strain>
    </source>
</reference>
<dbReference type="eggNOG" id="COG4632">
    <property type="taxonomic scope" value="Bacteria"/>
</dbReference>
<proteinExistence type="predicted"/>
<dbReference type="STRING" id="1121428.DESHY_110564"/>
<dbReference type="AlphaFoldDB" id="K8E7Y5"/>
<dbReference type="InterPro" id="IPR036582">
    <property type="entry name" value="Mao_N_sf"/>
</dbReference>
<organism evidence="4 5">
    <name type="scientific">Desulforamulus hydrothermalis Lam5 = DSM 18033</name>
    <dbReference type="NCBI Taxonomy" id="1121428"/>
    <lineage>
        <taxon>Bacteria</taxon>
        <taxon>Bacillati</taxon>
        <taxon>Bacillota</taxon>
        <taxon>Clostridia</taxon>
        <taxon>Eubacteriales</taxon>
        <taxon>Peptococcaceae</taxon>
        <taxon>Desulforamulus</taxon>
    </lineage>
</organism>
<feature type="signal peptide" evidence="1">
    <location>
        <begin position="1"/>
        <end position="24"/>
    </location>
</feature>
<evidence type="ECO:0000256" key="1">
    <source>
        <dbReference type="SAM" id="SignalP"/>
    </source>
</evidence>
<evidence type="ECO:0000259" key="3">
    <source>
        <dbReference type="Pfam" id="PF09992"/>
    </source>
</evidence>
<feature type="chain" id="PRO_5010310472" evidence="1">
    <location>
        <begin position="25"/>
        <end position="480"/>
    </location>
</feature>
<dbReference type="EMBL" id="CAOS01000003">
    <property type="protein sequence ID" value="CCO07618.1"/>
    <property type="molecule type" value="Genomic_DNA"/>
</dbReference>
<dbReference type="OrthoDB" id="9809781at2"/>
<sequence length="480" mass="50507">MKLSKWPLLLCLLFVIVCAVPAGAAEQVAPGIRQWSFERTNWDGKPVKGYVLEVNPLQKNTEIRVVPGHEVLGSKETLSSMAERTGAVAAVNGGFFDTVSGLPVGNLFIDGQAEYISDILRTSLAFAYDGSVKMGYLNPKLFVEVAGQGRLAVQGINLRAPGDGLVLYSRAYGQAAPGDARVFLAPAGGGLFLVQPAGGSLPPAGGYVLSGCGAAASQVMSLPAGAKVKVVTELPAGWGNLRHALSAGPLLVEDGLPVEQALQEGLWGQLLKPAPRTALGVTAQGKVLLVVVDGRQESSAGLTLEELSYLMLDLGARRAVALDGGGSSEIWVKGKILNSPSDKKERPLANGLLVIRQMPVYVDRQRLYLDVAPVIEQGRTLVPMRKIFERLGVAVAWDEAGKTVTAVKGDCTVKLTVGQTAALVNNKKVKLDVPAKVINGRTMVPMRFVSEALGARVNYQAAPVQAVYIESPEGGGGDGQ</sequence>
<evidence type="ECO:0000259" key="2">
    <source>
        <dbReference type="Pfam" id="PF07833"/>
    </source>
</evidence>
<dbReference type="PANTHER" id="PTHR40446">
    <property type="entry name" value="N-ACETYLGLUCOSAMINE-1-PHOSPHODIESTER ALPHA-N-ACETYLGLUCOSAMINIDASE"/>
    <property type="match status" value="1"/>
</dbReference>
<accession>K8E7Y5</accession>
<feature type="domain" description="Copper amine oxidase-like N-terminal" evidence="2">
    <location>
        <begin position="362"/>
        <end position="462"/>
    </location>
</feature>
<comment type="caution">
    <text evidence="4">The sequence shown here is derived from an EMBL/GenBank/DDBJ whole genome shotgun (WGS) entry which is preliminary data.</text>
</comment>
<dbReference type="PANTHER" id="PTHR40446:SF2">
    <property type="entry name" value="N-ACETYLGLUCOSAMINE-1-PHOSPHODIESTER ALPHA-N-ACETYLGLUCOSAMINIDASE"/>
    <property type="match status" value="1"/>
</dbReference>
<keyword evidence="1" id="KW-0732">Signal</keyword>